<protein>
    <recommendedName>
        <fullName evidence="2">Isoprenyl transferase</fullName>
        <ecNumber evidence="2">2.5.1.-</ecNumber>
    </recommendedName>
</protein>
<feature type="binding site" evidence="2">
    <location>
        <position position="33"/>
    </location>
    <ligand>
        <name>substrate</name>
    </ligand>
</feature>
<comment type="function">
    <text evidence="2">Catalyzes the condensation of isopentenyl diphosphate (IPP) with allylic pyrophosphates generating different type of terpenoids.</text>
</comment>
<feature type="active site" evidence="2">
    <location>
        <position position="20"/>
    </location>
</feature>
<dbReference type="Pfam" id="PF01255">
    <property type="entry name" value="Prenyltransf"/>
    <property type="match status" value="1"/>
</dbReference>
<dbReference type="EC" id="2.5.1.-" evidence="2"/>
<comment type="subunit">
    <text evidence="2">Homodimer.</text>
</comment>
<evidence type="ECO:0000256" key="2">
    <source>
        <dbReference type="HAMAP-Rule" id="MF_01139"/>
    </source>
</evidence>
<gene>
    <name evidence="3" type="primary">ispU</name>
    <name evidence="3" type="ORF">EPICR_210016</name>
</gene>
<feature type="binding site" evidence="2">
    <location>
        <position position="25"/>
    </location>
    <ligand>
        <name>substrate</name>
    </ligand>
</feature>
<evidence type="ECO:0000313" key="3">
    <source>
        <dbReference type="EMBL" id="VEN74009.1"/>
    </source>
</evidence>
<dbReference type="PANTHER" id="PTHR10291">
    <property type="entry name" value="DEHYDRODOLICHYL DIPHOSPHATE SYNTHASE FAMILY MEMBER"/>
    <property type="match status" value="1"/>
</dbReference>
<dbReference type="GO" id="GO:0008834">
    <property type="term" value="F:ditrans,polycis-undecaprenyl-diphosphate synthase [(2E,6E)-farnesyl-diphosphate specific] activity"/>
    <property type="evidence" value="ECO:0007669"/>
    <property type="project" value="TreeGrafter"/>
</dbReference>
<name>A0A484HFG5_9BACT</name>
<dbReference type="PANTHER" id="PTHR10291:SF0">
    <property type="entry name" value="DEHYDRODOLICHYL DIPHOSPHATE SYNTHASE 2"/>
    <property type="match status" value="1"/>
</dbReference>
<dbReference type="InterPro" id="IPR036424">
    <property type="entry name" value="UPP_synth-like_sf"/>
</dbReference>
<feature type="binding site" evidence="2">
    <location>
        <begin position="194"/>
        <end position="196"/>
    </location>
    <ligand>
        <name>substrate</name>
    </ligand>
</feature>
<dbReference type="Gene3D" id="3.40.1180.10">
    <property type="entry name" value="Decaprenyl diphosphate synthase-like"/>
    <property type="match status" value="1"/>
</dbReference>
<evidence type="ECO:0000256" key="1">
    <source>
        <dbReference type="ARBA" id="ARBA00022679"/>
    </source>
</evidence>
<dbReference type="EMBL" id="CAACVI010000014">
    <property type="protein sequence ID" value="VEN74009.1"/>
    <property type="molecule type" value="Genomic_DNA"/>
</dbReference>
<dbReference type="AlphaFoldDB" id="A0A484HFG5"/>
<dbReference type="GO" id="GO:0016094">
    <property type="term" value="P:polyprenol biosynthetic process"/>
    <property type="evidence" value="ECO:0007669"/>
    <property type="project" value="TreeGrafter"/>
</dbReference>
<feature type="binding site" evidence="2">
    <location>
        <position position="37"/>
    </location>
    <ligand>
        <name>substrate</name>
    </ligand>
</feature>
<keyword evidence="1 2" id="KW-0808">Transferase</keyword>
<dbReference type="FunFam" id="3.40.1180.10:FF:000001">
    <property type="entry name" value="(2E,6E)-farnesyl-diphosphate-specific ditrans,polycis-undecaprenyl-diphosphate synthase"/>
    <property type="match status" value="1"/>
</dbReference>
<dbReference type="GO" id="GO:0000287">
    <property type="term" value="F:magnesium ion binding"/>
    <property type="evidence" value="ECO:0007669"/>
    <property type="project" value="UniProtKB-UniRule"/>
</dbReference>
<feature type="binding site" evidence="2">
    <location>
        <position position="69"/>
    </location>
    <ligand>
        <name>substrate</name>
    </ligand>
</feature>
<reference evidence="3" key="1">
    <citation type="submission" date="2019-01" db="EMBL/GenBank/DDBJ databases">
        <authorList>
            <consortium name="Genoscope - CEA"/>
            <person name="William W."/>
        </authorList>
    </citation>
    <scope>NUCLEOTIDE SEQUENCE</scope>
    <source>
        <strain evidence="3">CR-1</strain>
    </source>
</reference>
<feature type="binding site" evidence="2">
    <location>
        <position position="207"/>
    </location>
    <ligand>
        <name>Mg(2+)</name>
        <dbReference type="ChEBI" id="CHEBI:18420"/>
    </ligand>
</feature>
<feature type="binding site" evidence="2">
    <location>
        <position position="20"/>
    </location>
    <ligand>
        <name>Mg(2+)</name>
        <dbReference type="ChEBI" id="CHEBI:18420"/>
    </ligand>
</feature>
<proteinExistence type="inferred from homology"/>
<feature type="binding site" evidence="2">
    <location>
        <position position="188"/>
    </location>
    <ligand>
        <name>substrate</name>
    </ligand>
</feature>
<accession>A0A484HFG5</accession>
<comment type="similarity">
    <text evidence="2">Belongs to the UPP synthase family.</text>
</comment>
<dbReference type="InterPro" id="IPR018520">
    <property type="entry name" value="UPP_synth-like_CS"/>
</dbReference>
<dbReference type="NCBIfam" id="TIGR00055">
    <property type="entry name" value="uppS"/>
    <property type="match status" value="1"/>
</dbReference>
<feature type="binding site" evidence="2">
    <location>
        <begin position="21"/>
        <end position="24"/>
    </location>
    <ligand>
        <name>substrate</name>
    </ligand>
</feature>
<feature type="active site" description="Proton acceptor" evidence="2">
    <location>
        <position position="68"/>
    </location>
</feature>
<dbReference type="InterPro" id="IPR001441">
    <property type="entry name" value="UPP_synth-like"/>
</dbReference>
<feature type="binding site" evidence="2">
    <location>
        <begin position="65"/>
        <end position="67"/>
    </location>
    <ligand>
        <name>substrate</name>
    </ligand>
</feature>
<feature type="binding site" evidence="2">
    <location>
        <position position="71"/>
    </location>
    <ligand>
        <name>substrate</name>
    </ligand>
</feature>
<sequence length="241" mass="27352">MNSEKIPHSDLPAHVAVIMDGNGRWAKKRMMNRIRGHEKGAGTVRMAVRVCREIGIRYLTLYAFSTENWARPKAEVDALMALLGKFVRSEQKEMAEKRIRLNVIGQTGRLPEWVRKRIHEALELTKGGDAMTLTIALSYGGRDELVSMAREIARKAADGRLSPESITAETVAGHLQTADMPDPDLLIRTSGEMRVSNFLLWQIAYSEIFVTPTLWPDFSEEELRGILSDYRLRERRFGKTP</sequence>
<keyword evidence="2" id="KW-0460">Magnesium</keyword>
<comment type="cofactor">
    <cofactor evidence="2">
        <name>Mg(2+)</name>
        <dbReference type="ChEBI" id="CHEBI:18420"/>
    </cofactor>
    <text evidence="2">Binds 2 magnesium ions per subunit.</text>
</comment>
<keyword evidence="2" id="KW-0479">Metal-binding</keyword>
<dbReference type="CDD" id="cd00475">
    <property type="entry name" value="Cis_IPPS"/>
    <property type="match status" value="1"/>
</dbReference>
<dbReference type="PROSITE" id="PS01066">
    <property type="entry name" value="UPP_SYNTHASE"/>
    <property type="match status" value="1"/>
</dbReference>
<organism evidence="3">
    <name type="scientific">uncultured Desulfobacteraceae bacterium</name>
    <dbReference type="NCBI Taxonomy" id="218296"/>
    <lineage>
        <taxon>Bacteria</taxon>
        <taxon>Pseudomonadati</taxon>
        <taxon>Thermodesulfobacteriota</taxon>
        <taxon>Desulfobacteria</taxon>
        <taxon>Desulfobacterales</taxon>
        <taxon>Desulfobacteraceae</taxon>
        <taxon>environmental samples</taxon>
    </lineage>
</organism>
<dbReference type="NCBIfam" id="NF011405">
    <property type="entry name" value="PRK14830.1"/>
    <property type="match status" value="1"/>
</dbReference>
<dbReference type="HAMAP" id="MF_01139">
    <property type="entry name" value="ISPT"/>
    <property type="match status" value="1"/>
</dbReference>
<dbReference type="SUPFAM" id="SSF64005">
    <property type="entry name" value="Undecaprenyl diphosphate synthase"/>
    <property type="match status" value="1"/>
</dbReference>
<dbReference type="GO" id="GO:0005829">
    <property type="term" value="C:cytosol"/>
    <property type="evidence" value="ECO:0007669"/>
    <property type="project" value="TreeGrafter"/>
</dbReference>